<reference evidence="2" key="2">
    <citation type="submission" date="2017-11" db="EMBL/GenBank/DDBJ databases">
        <title>Coralsnake Venomics: Analyses of Venom Gland Transcriptomes and Proteomes of Six Brazilian Taxa.</title>
        <authorList>
            <person name="Aird S.D."/>
            <person name="Jorge da Silva N."/>
            <person name="Qiu L."/>
            <person name="Villar-Briones A."/>
            <person name="Aparecida-Saddi V."/>
            <person name="Campos-Telles M.P."/>
            <person name="Grau M."/>
            <person name="Mikheyev A.S."/>
        </authorList>
    </citation>
    <scope>NUCLEOTIDE SEQUENCE</scope>
    <source>
        <tissue evidence="2">Venom_gland</tissue>
    </source>
</reference>
<evidence type="ECO:0000256" key="1">
    <source>
        <dbReference type="SAM" id="MobiDB-lite"/>
    </source>
</evidence>
<evidence type="ECO:0000313" key="2">
    <source>
        <dbReference type="EMBL" id="LAA82800.1"/>
    </source>
</evidence>
<name>A0A2D4IEZ0_MICLE</name>
<feature type="compositionally biased region" description="Polar residues" evidence="1">
    <location>
        <begin position="40"/>
        <end position="56"/>
    </location>
</feature>
<dbReference type="EMBL" id="IACK01100994">
    <property type="protein sequence ID" value="LAA82800.1"/>
    <property type="molecule type" value="Transcribed_RNA"/>
</dbReference>
<accession>A0A2D4IEZ0</accession>
<protein>
    <submittedName>
        <fullName evidence="2">Uncharacterized protein</fullName>
    </submittedName>
</protein>
<reference evidence="2" key="1">
    <citation type="submission" date="2017-07" db="EMBL/GenBank/DDBJ databases">
        <authorList>
            <person name="Mikheyev A."/>
            <person name="Grau M."/>
        </authorList>
    </citation>
    <scope>NUCLEOTIDE SEQUENCE</scope>
    <source>
        <tissue evidence="2">Venom_gland</tissue>
    </source>
</reference>
<dbReference type="AlphaFoldDB" id="A0A2D4IEZ0"/>
<feature type="region of interest" description="Disordered" evidence="1">
    <location>
        <begin position="40"/>
        <end position="64"/>
    </location>
</feature>
<organism evidence="2">
    <name type="scientific">Micrurus lemniscatus lemniscatus</name>
    <dbReference type="NCBI Taxonomy" id="129467"/>
    <lineage>
        <taxon>Eukaryota</taxon>
        <taxon>Metazoa</taxon>
        <taxon>Chordata</taxon>
        <taxon>Craniata</taxon>
        <taxon>Vertebrata</taxon>
        <taxon>Euteleostomi</taxon>
        <taxon>Lepidosauria</taxon>
        <taxon>Squamata</taxon>
        <taxon>Bifurcata</taxon>
        <taxon>Unidentata</taxon>
        <taxon>Episquamata</taxon>
        <taxon>Toxicofera</taxon>
        <taxon>Serpentes</taxon>
        <taxon>Colubroidea</taxon>
        <taxon>Elapidae</taxon>
        <taxon>Elapinae</taxon>
        <taxon>Micrurus</taxon>
    </lineage>
</organism>
<sequence length="123" mass="13319">MFTYNSLACRQPRCSPIEAGQKKTAEAMLTAFSCASPHSPSLALATSNENPSSPGETRQRETFKKNNSLVASSIWAEQTRRARLCEPFGAQIPAAICAEKKKSAILKGKIECKQPTVESDSSL</sequence>
<proteinExistence type="predicted"/>